<dbReference type="RefSeq" id="WP_156158005.1">
    <property type="nucleotide sequence ID" value="NZ_JXAK01000020.1"/>
</dbReference>
<gene>
    <name evidence="2" type="ORF">SD70_12925</name>
</gene>
<dbReference type="Proteomes" id="UP000031967">
    <property type="component" value="Unassembled WGS sequence"/>
</dbReference>
<name>A0ABR5AHH7_9BACL</name>
<organism evidence="2 3">
    <name type="scientific">Gordoniibacillus kamchatkensis</name>
    <dbReference type="NCBI Taxonomy" id="1590651"/>
    <lineage>
        <taxon>Bacteria</taxon>
        <taxon>Bacillati</taxon>
        <taxon>Bacillota</taxon>
        <taxon>Bacilli</taxon>
        <taxon>Bacillales</taxon>
        <taxon>Paenibacillaceae</taxon>
        <taxon>Gordoniibacillus</taxon>
    </lineage>
</organism>
<evidence type="ECO:0000313" key="2">
    <source>
        <dbReference type="EMBL" id="KIL40481.1"/>
    </source>
</evidence>
<keyword evidence="1" id="KW-0812">Transmembrane</keyword>
<sequence>MLLHNPVEETQLKHLIGEPVYAALNDGSIYYGIVDSVKGGQLFLRPLTVQQCPDSRDGHVRISGLGLGLGFMGGALGLGLGLLSFVVTLNRFRYFI</sequence>
<reference evidence="2 3" key="1">
    <citation type="submission" date="2014-12" db="EMBL/GenBank/DDBJ databases">
        <title>Draft genome sequence of Paenibacillus kamchatkensis strain B-2647.</title>
        <authorList>
            <person name="Karlyshev A.V."/>
            <person name="Kudryashova E.B."/>
        </authorList>
    </citation>
    <scope>NUCLEOTIDE SEQUENCE [LARGE SCALE GENOMIC DNA]</scope>
    <source>
        <strain evidence="2 3">VKM B-2647</strain>
    </source>
</reference>
<feature type="transmembrane region" description="Helical" evidence="1">
    <location>
        <begin position="65"/>
        <end position="89"/>
    </location>
</feature>
<keyword evidence="3" id="KW-1185">Reference proteome</keyword>
<keyword evidence="1" id="KW-0472">Membrane</keyword>
<comment type="caution">
    <text evidence="2">The sequence shown here is derived from an EMBL/GenBank/DDBJ whole genome shotgun (WGS) entry which is preliminary data.</text>
</comment>
<dbReference type="EMBL" id="JXAK01000020">
    <property type="protein sequence ID" value="KIL40481.1"/>
    <property type="molecule type" value="Genomic_DNA"/>
</dbReference>
<proteinExistence type="predicted"/>
<evidence type="ECO:0000313" key="3">
    <source>
        <dbReference type="Proteomes" id="UP000031967"/>
    </source>
</evidence>
<protein>
    <submittedName>
        <fullName evidence="2">Uncharacterized protein</fullName>
    </submittedName>
</protein>
<accession>A0ABR5AHH7</accession>
<keyword evidence="1" id="KW-1133">Transmembrane helix</keyword>
<evidence type="ECO:0000256" key="1">
    <source>
        <dbReference type="SAM" id="Phobius"/>
    </source>
</evidence>